<sequence>MDQPELEVSEIDELERIVGDAGAKARRLKLSLLEHITNGFSNKSEIDRGGFAVVYLGVLPSGLHIAVKKFYSMPGWDESAFENEISIIMKVAHENIVRLIGYCDHTNHEQMEYNGELVLAEYRQRFICTEYIPNGILATHITDEFHPRLDWDQHYQILKGICRGLFHLHHKVHIFHGDIKPGNILIGDNFVPKIYDFGLSRSLCEGEPLNYDGENACGTLAYMPPEMLEYGRWSTKSDIYALGVTITELLTGKRRWHRGLTVERELKELRKRLVRKGVFLSWENKYHQVRTCLEIAHTCMENDPEKRPTALDIIQSLDRTESVNCSAQLLWQSGDEESDTSDTEALETETTTEILEENPDSPDMTGETCTQEPDKSELVIELPASVDLSDLKVLEKITDDFSHERIVGKDGTFKGFQHKAFVYKGDIPRGEIIAVKRLIGVEIPVEKFKREAHEFTRLDHMNIVKVAGYCHDQSRRHKLVHFKGEPLPQLIKGAEQLLCYEYMHNGSLHDYLIGHGSRQIDWEMRYKLIKGTCAGLHYLHKGRENCPIFHLNLSPSNVLLDENYIPRITGFDFSKLIGEKNTKSVVLKLNGPIAYLPPDFFHSKGTDLKYLATVDIYSLGLIILEIATQQEIKGNHGVLIKSIEENWREDSQITRLYTSLEADELRQVKMCIHIGLRCVQSKPEKRPTAEDIKLWLKEGIKEGGGVVSRPTVPVPRTGPGGVPRSPVPTNITHADDRIQGNEKPAGFMRRFFRRK</sequence>
<dbReference type="PANTHER" id="PTHR45707">
    <property type="entry name" value="C2 CALCIUM/LIPID-BINDING PLANT PHOSPHORIBOSYLTRANSFERASE FAMILY PROTEIN"/>
    <property type="match status" value="1"/>
</dbReference>
<feature type="region of interest" description="Disordered" evidence="1">
    <location>
        <begin position="706"/>
        <end position="745"/>
    </location>
</feature>
<dbReference type="GO" id="GO:0006955">
    <property type="term" value="P:immune response"/>
    <property type="evidence" value="ECO:0000318"/>
    <property type="project" value="GO_Central"/>
</dbReference>
<dbReference type="PROSITE" id="PS50011">
    <property type="entry name" value="PROTEIN_KINASE_DOM"/>
    <property type="match status" value="2"/>
</dbReference>
<dbReference type="PROSITE" id="PS00108">
    <property type="entry name" value="PROTEIN_KINASE_ST"/>
    <property type="match status" value="1"/>
</dbReference>
<dbReference type="AlphaFoldDB" id="A0A287EMU9"/>
<organism evidence="3 4">
    <name type="scientific">Hordeum vulgare subsp. vulgare</name>
    <name type="common">Domesticated barley</name>
    <dbReference type="NCBI Taxonomy" id="112509"/>
    <lineage>
        <taxon>Eukaryota</taxon>
        <taxon>Viridiplantae</taxon>
        <taxon>Streptophyta</taxon>
        <taxon>Embryophyta</taxon>
        <taxon>Tracheophyta</taxon>
        <taxon>Spermatophyta</taxon>
        <taxon>Magnoliopsida</taxon>
        <taxon>Liliopsida</taxon>
        <taxon>Poales</taxon>
        <taxon>Poaceae</taxon>
        <taxon>BOP clade</taxon>
        <taxon>Pooideae</taxon>
        <taxon>Triticodae</taxon>
        <taxon>Triticeae</taxon>
        <taxon>Hordeinae</taxon>
        <taxon>Hordeum</taxon>
    </lineage>
</organism>
<dbReference type="SUPFAM" id="SSF56112">
    <property type="entry name" value="Protein kinase-like (PK-like)"/>
    <property type="match status" value="2"/>
</dbReference>
<dbReference type="GO" id="GO:0005886">
    <property type="term" value="C:plasma membrane"/>
    <property type="evidence" value="ECO:0000318"/>
    <property type="project" value="GO_Central"/>
</dbReference>
<dbReference type="Gene3D" id="1.10.510.10">
    <property type="entry name" value="Transferase(Phosphotransferase) domain 1"/>
    <property type="match status" value="2"/>
</dbReference>
<evidence type="ECO:0000313" key="4">
    <source>
        <dbReference type="Proteomes" id="UP000011116"/>
    </source>
</evidence>
<name>A0A287EMU9_HORVV</name>
<dbReference type="EnsemblPlants" id="HORVU.MOREX.r3.1HG0012160.2">
    <property type="protein sequence ID" value="HORVU.MOREX.r3.1HG0012160.2"/>
    <property type="gene ID" value="HORVU.MOREX.r3.1HG0012160"/>
</dbReference>
<dbReference type="InterPro" id="IPR011009">
    <property type="entry name" value="Kinase-like_dom_sf"/>
</dbReference>
<dbReference type="InterPro" id="IPR008271">
    <property type="entry name" value="Ser/Thr_kinase_AS"/>
</dbReference>
<protein>
    <recommendedName>
        <fullName evidence="2">Protein kinase domain-containing protein</fullName>
    </recommendedName>
</protein>
<accession>A0A287EMU9</accession>
<dbReference type="ExpressionAtlas" id="A0A287EMU9">
    <property type="expression patterns" value="baseline and differential"/>
</dbReference>
<reference evidence="3" key="2">
    <citation type="submission" date="2020-10" db="EMBL/GenBank/DDBJ databases">
        <authorList>
            <person name="Scholz U."/>
            <person name="Mascher M."/>
            <person name="Fiebig A."/>
        </authorList>
    </citation>
    <scope>NUCLEOTIDE SEQUENCE [LARGE SCALE GENOMIC DNA]</scope>
    <source>
        <strain evidence="3">cv. Morex</strain>
    </source>
</reference>
<keyword evidence="4" id="KW-1185">Reference proteome</keyword>
<dbReference type="Gene3D" id="3.30.200.20">
    <property type="entry name" value="Phosphorylase Kinase, domain 1"/>
    <property type="match status" value="2"/>
</dbReference>
<feature type="compositionally biased region" description="Low complexity" evidence="1">
    <location>
        <begin position="707"/>
        <end position="729"/>
    </location>
</feature>
<dbReference type="Proteomes" id="UP000011116">
    <property type="component" value="Chromosome 1H"/>
</dbReference>
<evidence type="ECO:0000259" key="2">
    <source>
        <dbReference type="PROSITE" id="PS50011"/>
    </source>
</evidence>
<dbReference type="GO" id="GO:0004674">
    <property type="term" value="F:protein serine/threonine kinase activity"/>
    <property type="evidence" value="ECO:0000318"/>
    <property type="project" value="GO_Central"/>
</dbReference>
<feature type="domain" description="Protein kinase" evidence="2">
    <location>
        <begin position="40"/>
        <end position="323"/>
    </location>
</feature>
<dbReference type="EnsemblPlants" id="HORVU.MOREX.r3.1HG0012160.1">
    <property type="protein sequence ID" value="HORVU.MOREX.r3.1HG0012160.1"/>
    <property type="gene ID" value="HORVU.MOREX.r3.1HG0012160"/>
</dbReference>
<dbReference type="Gramene" id="HORVU.MOREX.r3.1HG0012160.2">
    <property type="protein sequence ID" value="HORVU.MOREX.r3.1HG0012160.2"/>
    <property type="gene ID" value="HORVU.MOREX.r3.1HG0012160"/>
</dbReference>
<evidence type="ECO:0000313" key="3">
    <source>
        <dbReference type="EnsemblPlants" id="HORVU.MOREX.r3.1HG0012160.1"/>
    </source>
</evidence>
<reference evidence="4" key="1">
    <citation type="journal article" date="2012" name="Nature">
        <title>A physical, genetic and functional sequence assembly of the barley genome.</title>
        <authorList>
            <consortium name="The International Barley Genome Sequencing Consortium"/>
            <person name="Mayer K.F."/>
            <person name="Waugh R."/>
            <person name="Brown J.W."/>
            <person name="Schulman A."/>
            <person name="Langridge P."/>
            <person name="Platzer M."/>
            <person name="Fincher G.B."/>
            <person name="Muehlbauer G.J."/>
            <person name="Sato K."/>
            <person name="Close T.J."/>
            <person name="Wise R.P."/>
            <person name="Stein N."/>
        </authorList>
    </citation>
    <scope>NUCLEOTIDE SEQUENCE [LARGE SCALE GENOMIC DNA]</scope>
    <source>
        <strain evidence="4">cv. Morex</strain>
    </source>
</reference>
<evidence type="ECO:0000256" key="1">
    <source>
        <dbReference type="SAM" id="MobiDB-lite"/>
    </source>
</evidence>
<feature type="domain" description="Protein kinase" evidence="2">
    <location>
        <begin position="401"/>
        <end position="696"/>
    </location>
</feature>
<dbReference type="PANTHER" id="PTHR45707:SF51">
    <property type="entry name" value="PROTEIN KINASE DOMAIN-CONTAINING PROTEIN"/>
    <property type="match status" value="1"/>
</dbReference>
<reference evidence="3" key="3">
    <citation type="submission" date="2022-01" db="UniProtKB">
        <authorList>
            <consortium name="EnsemblPlants"/>
        </authorList>
    </citation>
    <scope>IDENTIFICATION</scope>
    <source>
        <strain evidence="3">subsp. vulgare</strain>
    </source>
</reference>
<dbReference type="Gramene" id="HORVU.MOREX.r3.1HG0012160.1">
    <property type="protein sequence ID" value="HORVU.MOREX.r3.1HG0012160.1"/>
    <property type="gene ID" value="HORVU.MOREX.r3.1HG0012160"/>
</dbReference>
<dbReference type="SMART" id="SM00220">
    <property type="entry name" value="S_TKc"/>
    <property type="match status" value="2"/>
</dbReference>
<dbReference type="GO" id="GO:0007165">
    <property type="term" value="P:signal transduction"/>
    <property type="evidence" value="ECO:0000318"/>
    <property type="project" value="GO_Central"/>
</dbReference>
<dbReference type="InterPro" id="IPR000719">
    <property type="entry name" value="Prot_kinase_dom"/>
</dbReference>
<dbReference type="GO" id="GO:0005524">
    <property type="term" value="F:ATP binding"/>
    <property type="evidence" value="ECO:0007669"/>
    <property type="project" value="InterPro"/>
</dbReference>
<dbReference type="Pfam" id="PF00069">
    <property type="entry name" value="Pkinase"/>
    <property type="match status" value="2"/>
</dbReference>
<dbReference type="SMR" id="A0A287EMU9"/>
<proteinExistence type="predicted"/>